<dbReference type="Pfam" id="PF12900">
    <property type="entry name" value="Pyridox_ox_2"/>
    <property type="match status" value="1"/>
</dbReference>
<reference evidence="2 5" key="2">
    <citation type="submission" date="2020-08" db="EMBL/GenBank/DDBJ databases">
        <title>Genomic Encyclopedia of Type Strains, Phase IV (KMG-V): Genome sequencing to study the core and pangenomes of soil and plant-associated prokaryotes.</title>
        <authorList>
            <person name="Whitman W."/>
        </authorList>
    </citation>
    <scope>NUCLEOTIDE SEQUENCE [LARGE SCALE GENOMIC DNA]</scope>
    <source>
        <strain evidence="2 5">B3ACCR2</strain>
    </source>
</reference>
<dbReference type="InterPro" id="IPR024747">
    <property type="entry name" value="Pyridox_Oxase-rel"/>
</dbReference>
<evidence type="ECO:0000313" key="3">
    <source>
        <dbReference type="EMBL" id="RKT79582.1"/>
    </source>
</evidence>
<dbReference type="Gene3D" id="2.30.110.10">
    <property type="entry name" value="Electron Transport, Fmn-binding Protein, Chain A"/>
    <property type="match status" value="1"/>
</dbReference>
<sequence length="170" mass="18402">MTVHTPPPRSTPSGAPTPSHSRSTTQPTAPAVTTEVLTVPECWTLLRAGVIGRLAVATDDGPDIFPVNYTVEHGSVVFRTDAGRKLTMARHQAVAFEIDSYDTTTATASSVVLRGRADEIRDTDEIVEAMALPLLPWQDGPKARYVRIVPHSTTGRRIHVAGVLHTPFSR</sequence>
<evidence type="ECO:0000256" key="1">
    <source>
        <dbReference type="SAM" id="MobiDB-lite"/>
    </source>
</evidence>
<evidence type="ECO:0000313" key="5">
    <source>
        <dbReference type="Proteomes" id="UP000590811"/>
    </source>
</evidence>
<feature type="compositionally biased region" description="Polar residues" evidence="1">
    <location>
        <begin position="11"/>
        <end position="28"/>
    </location>
</feature>
<comment type="caution">
    <text evidence="3">The sequence shown here is derived from an EMBL/GenBank/DDBJ whole genome shotgun (WGS) entry which is preliminary data.</text>
</comment>
<evidence type="ECO:0000313" key="2">
    <source>
        <dbReference type="EMBL" id="MBB2988324.1"/>
    </source>
</evidence>
<dbReference type="InterPro" id="IPR012349">
    <property type="entry name" value="Split_barrel_FMN-bd"/>
</dbReference>
<keyword evidence="4" id="KW-1185">Reference proteome</keyword>
<name>A0A495Y063_9MICO</name>
<dbReference type="SUPFAM" id="SSF50475">
    <property type="entry name" value="FMN-binding split barrel"/>
    <property type="match status" value="1"/>
</dbReference>
<dbReference type="Proteomes" id="UP000590811">
    <property type="component" value="Unassembled WGS sequence"/>
</dbReference>
<feature type="compositionally biased region" description="Pro residues" evidence="1">
    <location>
        <begin position="1"/>
        <end position="10"/>
    </location>
</feature>
<organism evidence="3 4">
    <name type="scientific">Terracoccus luteus</name>
    <dbReference type="NCBI Taxonomy" id="53356"/>
    <lineage>
        <taxon>Bacteria</taxon>
        <taxon>Bacillati</taxon>
        <taxon>Actinomycetota</taxon>
        <taxon>Actinomycetes</taxon>
        <taxon>Micrococcales</taxon>
        <taxon>Intrasporangiaceae</taxon>
        <taxon>Terracoccus</taxon>
    </lineage>
</organism>
<proteinExistence type="predicted"/>
<evidence type="ECO:0000313" key="4">
    <source>
        <dbReference type="Proteomes" id="UP000278440"/>
    </source>
</evidence>
<dbReference type="Proteomes" id="UP000278440">
    <property type="component" value="Unassembled WGS sequence"/>
</dbReference>
<dbReference type="OrthoDB" id="7062584at2"/>
<protein>
    <submittedName>
        <fullName evidence="2">Nitroimidazol reductase NimA-like FMN-containing flavoprotein (Pyridoxamine 5'-phosphate oxidase superfamily)</fullName>
    </submittedName>
    <submittedName>
        <fullName evidence="3">Pyridoxamine 5'-phosphate oxidase-like protein</fullName>
    </submittedName>
</protein>
<dbReference type="EMBL" id="JACHVT010000009">
    <property type="protein sequence ID" value="MBB2988324.1"/>
    <property type="molecule type" value="Genomic_DNA"/>
</dbReference>
<dbReference type="EMBL" id="RBXT01000001">
    <property type="protein sequence ID" value="RKT79582.1"/>
    <property type="molecule type" value="Genomic_DNA"/>
</dbReference>
<dbReference type="AlphaFoldDB" id="A0A495Y063"/>
<accession>A0A495Y063</accession>
<reference evidence="3 4" key="1">
    <citation type="submission" date="2018-10" db="EMBL/GenBank/DDBJ databases">
        <title>Sequencing the genomes of 1000 actinobacteria strains.</title>
        <authorList>
            <person name="Klenk H.-P."/>
        </authorList>
    </citation>
    <scope>NUCLEOTIDE SEQUENCE [LARGE SCALE GENOMIC DNA]</scope>
    <source>
        <strain evidence="3 4">DSM 44267</strain>
    </source>
</reference>
<gene>
    <name evidence="3" type="ORF">DFJ68_3055</name>
    <name evidence="2" type="ORF">FHW14_003518</name>
</gene>
<dbReference type="RefSeq" id="WP_121035426.1">
    <property type="nucleotide sequence ID" value="NZ_JACHVT010000009.1"/>
</dbReference>
<feature type="region of interest" description="Disordered" evidence="1">
    <location>
        <begin position="1"/>
        <end position="33"/>
    </location>
</feature>